<keyword evidence="2" id="KW-1185">Reference proteome</keyword>
<protein>
    <submittedName>
        <fullName evidence="1">Uncharacterized protein</fullName>
    </submittedName>
</protein>
<name>F0EZ36_9NEIS</name>
<accession>F0EZ36</accession>
<dbReference type="AlphaFoldDB" id="F0EZ36"/>
<organism evidence="1 2">
    <name type="scientific">Kingella denitrificans ATCC 33394</name>
    <dbReference type="NCBI Taxonomy" id="888741"/>
    <lineage>
        <taxon>Bacteria</taxon>
        <taxon>Pseudomonadati</taxon>
        <taxon>Pseudomonadota</taxon>
        <taxon>Betaproteobacteria</taxon>
        <taxon>Neisseriales</taxon>
        <taxon>Neisseriaceae</taxon>
        <taxon>Kingella</taxon>
    </lineage>
</organism>
<evidence type="ECO:0000313" key="1">
    <source>
        <dbReference type="EMBL" id="EGC17462.1"/>
    </source>
</evidence>
<gene>
    <name evidence="1" type="ORF">HMPREF9098_1120</name>
</gene>
<dbReference type="HOGENOM" id="CLU_3118751_0_0_4"/>
<sequence>MLYDMRTATPLQSRPPHGFARIGRRGVTRYFDDDAALEAHGAAIEKSCYF</sequence>
<dbReference type="EMBL" id="AEWV01000016">
    <property type="protein sequence ID" value="EGC17462.1"/>
    <property type="molecule type" value="Genomic_DNA"/>
</dbReference>
<proteinExistence type="predicted"/>
<comment type="caution">
    <text evidence="1">The sequence shown here is derived from an EMBL/GenBank/DDBJ whole genome shotgun (WGS) entry which is preliminary data.</text>
</comment>
<reference evidence="1 2" key="1">
    <citation type="submission" date="2011-01" db="EMBL/GenBank/DDBJ databases">
        <authorList>
            <person name="Muzny D."/>
            <person name="Qin X."/>
            <person name="Deng J."/>
            <person name="Jiang H."/>
            <person name="Liu Y."/>
            <person name="Qu J."/>
            <person name="Song X.-Z."/>
            <person name="Zhang L."/>
            <person name="Thornton R."/>
            <person name="Coyle M."/>
            <person name="Francisco L."/>
            <person name="Jackson L."/>
            <person name="Javaid M."/>
            <person name="Korchina V."/>
            <person name="Kovar C."/>
            <person name="Mata R."/>
            <person name="Mathew T."/>
            <person name="Ngo R."/>
            <person name="Nguyen L."/>
            <person name="Nguyen N."/>
            <person name="Okwuonu G."/>
            <person name="Ongeri F."/>
            <person name="Pham C."/>
            <person name="Simmons D."/>
            <person name="Wilczek-Boney K."/>
            <person name="Hale W."/>
            <person name="Jakkamsetti A."/>
            <person name="Pham P."/>
            <person name="Ruth R."/>
            <person name="San Lucas F."/>
            <person name="Warren J."/>
            <person name="Zhang J."/>
            <person name="Zhao Z."/>
            <person name="Zhou C."/>
            <person name="Zhu D."/>
            <person name="Lee S."/>
            <person name="Bess C."/>
            <person name="Blankenburg K."/>
            <person name="Forbes L."/>
            <person name="Fu Q."/>
            <person name="Gubbala S."/>
            <person name="Hirani K."/>
            <person name="Jayaseelan J.C."/>
            <person name="Lara F."/>
            <person name="Munidasa M."/>
            <person name="Palculict T."/>
            <person name="Patil S."/>
            <person name="Pu L.-L."/>
            <person name="Saada N."/>
            <person name="Tang L."/>
            <person name="Weissenberger G."/>
            <person name="Zhu Y."/>
            <person name="Hemphill L."/>
            <person name="Shang Y."/>
            <person name="Youmans B."/>
            <person name="Ayvaz T."/>
            <person name="Ross M."/>
            <person name="Santibanez J."/>
            <person name="Aqrawi P."/>
            <person name="Gross S."/>
            <person name="Joshi V."/>
            <person name="Fowler G."/>
            <person name="Nazareth L."/>
            <person name="Reid J."/>
            <person name="Worley K."/>
            <person name="Petrosino J."/>
            <person name="Highlander S."/>
            <person name="Gibbs R."/>
        </authorList>
    </citation>
    <scope>NUCLEOTIDE SEQUENCE [LARGE SCALE GENOMIC DNA]</scope>
    <source>
        <strain evidence="1 2">ATCC 33394</strain>
    </source>
</reference>
<dbReference type="Proteomes" id="UP000004088">
    <property type="component" value="Unassembled WGS sequence"/>
</dbReference>
<dbReference type="STRING" id="888741.HMPREF9098_1120"/>
<evidence type="ECO:0000313" key="2">
    <source>
        <dbReference type="Proteomes" id="UP000004088"/>
    </source>
</evidence>